<protein>
    <submittedName>
        <fullName evidence="2">Uncharacterized protein</fullName>
    </submittedName>
</protein>
<dbReference type="Proteomes" id="UP000250235">
    <property type="component" value="Unassembled WGS sequence"/>
</dbReference>
<accession>A0A2Z6ZSK4</accession>
<feature type="region of interest" description="Disordered" evidence="1">
    <location>
        <begin position="1"/>
        <end position="39"/>
    </location>
</feature>
<reference evidence="2 3" key="1">
    <citation type="journal article" date="2015" name="Proc. Natl. Acad. Sci. U.S.A.">
        <title>The resurrection genome of Boea hygrometrica: A blueprint for survival of dehydration.</title>
        <authorList>
            <person name="Xiao L."/>
            <person name="Yang G."/>
            <person name="Zhang L."/>
            <person name="Yang X."/>
            <person name="Zhao S."/>
            <person name="Ji Z."/>
            <person name="Zhou Q."/>
            <person name="Hu M."/>
            <person name="Wang Y."/>
            <person name="Chen M."/>
            <person name="Xu Y."/>
            <person name="Jin H."/>
            <person name="Xiao X."/>
            <person name="Hu G."/>
            <person name="Bao F."/>
            <person name="Hu Y."/>
            <person name="Wan P."/>
            <person name="Li L."/>
            <person name="Deng X."/>
            <person name="Kuang T."/>
            <person name="Xiang C."/>
            <person name="Zhu J.K."/>
            <person name="Oliver M.J."/>
            <person name="He Y."/>
        </authorList>
    </citation>
    <scope>NUCLEOTIDE SEQUENCE [LARGE SCALE GENOMIC DNA]</scope>
    <source>
        <strain evidence="3">cv. XS01</strain>
    </source>
</reference>
<keyword evidence="3" id="KW-1185">Reference proteome</keyword>
<dbReference type="AlphaFoldDB" id="A0A2Z6ZSK4"/>
<dbReference type="EMBL" id="KV144535">
    <property type="protein sequence ID" value="KZT76187.1"/>
    <property type="molecule type" value="Genomic_DNA"/>
</dbReference>
<evidence type="ECO:0000256" key="1">
    <source>
        <dbReference type="SAM" id="MobiDB-lite"/>
    </source>
</evidence>
<gene>
    <name evidence="2" type="ORF">F511_46788</name>
</gene>
<proteinExistence type="predicted"/>
<sequence length="124" mass="14470">MPPRRRGRGRGQFQESEGQNEDRRSIHLHGRGRQVEDEVDDLTTRVESMEIVMARFQMMSPKIFKGDESSEDADSWLRHITGFFDWVQYDDMLRLSLATFPAEEECGALVVWRFEDARGDRCGD</sequence>
<organism evidence="2 3">
    <name type="scientific">Dorcoceras hygrometricum</name>
    <dbReference type="NCBI Taxonomy" id="472368"/>
    <lineage>
        <taxon>Eukaryota</taxon>
        <taxon>Viridiplantae</taxon>
        <taxon>Streptophyta</taxon>
        <taxon>Embryophyta</taxon>
        <taxon>Tracheophyta</taxon>
        <taxon>Spermatophyta</taxon>
        <taxon>Magnoliopsida</taxon>
        <taxon>eudicotyledons</taxon>
        <taxon>Gunneridae</taxon>
        <taxon>Pentapetalae</taxon>
        <taxon>asterids</taxon>
        <taxon>lamiids</taxon>
        <taxon>Lamiales</taxon>
        <taxon>Gesneriaceae</taxon>
        <taxon>Didymocarpoideae</taxon>
        <taxon>Trichosporeae</taxon>
        <taxon>Loxocarpinae</taxon>
        <taxon>Dorcoceras</taxon>
    </lineage>
</organism>
<evidence type="ECO:0000313" key="2">
    <source>
        <dbReference type="EMBL" id="KZT76187.1"/>
    </source>
</evidence>
<evidence type="ECO:0000313" key="3">
    <source>
        <dbReference type="Proteomes" id="UP000250235"/>
    </source>
</evidence>
<dbReference type="OrthoDB" id="903801at2759"/>
<name>A0A2Z6ZSK4_9LAMI</name>